<dbReference type="InterPro" id="IPR015890">
    <property type="entry name" value="Chorismate_C"/>
</dbReference>
<dbReference type="PANTHER" id="PTHR11236">
    <property type="entry name" value="AMINOBENZOATE/ANTHRANILATE SYNTHASE"/>
    <property type="match status" value="1"/>
</dbReference>
<protein>
    <recommendedName>
        <fullName evidence="1">anthranilate synthase</fullName>
        <ecNumber evidence="1">4.1.3.27</ecNumber>
    </recommendedName>
</protein>
<dbReference type="PANTHER" id="PTHR11236:SF49">
    <property type="entry name" value="ANTHRANILATE SYNTHASE COMPONENT 1"/>
    <property type="match status" value="1"/>
</dbReference>
<dbReference type="Gene3D" id="3.60.120.10">
    <property type="entry name" value="Anthranilate synthase"/>
    <property type="match status" value="1"/>
</dbReference>
<evidence type="ECO:0000256" key="2">
    <source>
        <dbReference type="ARBA" id="ARBA00022962"/>
    </source>
</evidence>
<dbReference type="InterPro" id="IPR019999">
    <property type="entry name" value="Anth_synth_I-like"/>
</dbReference>
<dbReference type="RefSeq" id="WP_190023750.1">
    <property type="nucleotide sequence ID" value="NZ_BMUT01000010.1"/>
</dbReference>
<sequence length="662" mass="70259">MPSDTARPAGTAALLARLTGPACPPFALLHRRTPGLPHGAGDGPGAPAGTVELLLGPVEEVERLADIPLPAGRPGGDRPVHDALALVPFRQIRERGFDVRDDGTPLAVLRPEESHELPLGDVLAALPAHAVRVEGGAFDVSDDAYAEIVRRVIDDEIGSGEGANFVIRRTFEGEIHGFTPADALALFRRLLAGERGAYWTYVVHTGDRTLVGASPEVHVRMSGGTVVMNPISGTYRYPASGPDRDGLLAFLHDRKEVEELSMVVDEELKMMCTVGDMGGVVVGPRLKEMAHLAHTEYELRGRSSLDVRDVLRETMFAATVTGSPVQNACRVIGRHEPGGRGYYSGALALIGRDAGGARTLDSPILIRTADIDRRGRLRVGVGATLVRRSDPYAEVAETHAKAAGVLAALGVRAPRAPLPAAAPVRLADDPRVRAALDARRADLAPFWLRMQSADTASAASAASAAGRAGHALVIDGEDTFTAMLAHLLRTSGLEVTVRRYDEPGLREAALAHEGPVVLGPGPGNPSDAADPKMRMLRGLAAELLRSHRYGLLGVCLGHELIAAELGLEIVRKDVPYQGAQERIDFFGRPETVGFYNTFTARCSATAEAELAMHRIELSRDPGSGDVHAVRGPGFAGLQFHPESILTLDGATIVAELLAAVLV</sequence>
<dbReference type="InterPro" id="IPR029062">
    <property type="entry name" value="Class_I_gatase-like"/>
</dbReference>
<dbReference type="InterPro" id="IPR005801">
    <property type="entry name" value="ADC_synthase"/>
</dbReference>
<dbReference type="SUPFAM" id="SSF56322">
    <property type="entry name" value="ADC synthase"/>
    <property type="match status" value="1"/>
</dbReference>
<name>A0ABQ2YVG1_9ACTN</name>
<dbReference type="SUPFAM" id="SSF52317">
    <property type="entry name" value="Class I glutamine amidotransferase-like"/>
    <property type="match status" value="1"/>
</dbReference>
<evidence type="ECO:0000259" key="6">
    <source>
        <dbReference type="Pfam" id="PF00425"/>
    </source>
</evidence>
<dbReference type="Gene3D" id="3.40.50.880">
    <property type="match status" value="1"/>
</dbReference>
<feature type="domain" description="Chorismate-utilising enzyme C-terminal" evidence="6">
    <location>
        <begin position="143"/>
        <end position="401"/>
    </location>
</feature>
<evidence type="ECO:0000313" key="7">
    <source>
        <dbReference type="EMBL" id="GGX95965.1"/>
    </source>
</evidence>
<dbReference type="InterPro" id="IPR006221">
    <property type="entry name" value="TrpG/PapA_dom"/>
</dbReference>
<dbReference type="Pfam" id="PF00117">
    <property type="entry name" value="GATase"/>
    <property type="match status" value="1"/>
</dbReference>
<evidence type="ECO:0000256" key="1">
    <source>
        <dbReference type="ARBA" id="ARBA00012266"/>
    </source>
</evidence>
<dbReference type="Proteomes" id="UP000659223">
    <property type="component" value="Unassembled WGS sequence"/>
</dbReference>
<comment type="catalytic activity">
    <reaction evidence="4">
        <text>chorismate + L-glutamine = anthranilate + pyruvate + L-glutamate + H(+)</text>
        <dbReference type="Rhea" id="RHEA:21732"/>
        <dbReference type="ChEBI" id="CHEBI:15361"/>
        <dbReference type="ChEBI" id="CHEBI:15378"/>
        <dbReference type="ChEBI" id="CHEBI:16567"/>
        <dbReference type="ChEBI" id="CHEBI:29748"/>
        <dbReference type="ChEBI" id="CHEBI:29985"/>
        <dbReference type="ChEBI" id="CHEBI:58359"/>
        <dbReference type="EC" id="4.1.3.27"/>
    </reaction>
</comment>
<evidence type="ECO:0000256" key="3">
    <source>
        <dbReference type="ARBA" id="ARBA00023239"/>
    </source>
</evidence>
<dbReference type="InterPro" id="IPR017926">
    <property type="entry name" value="GATASE"/>
</dbReference>
<proteinExistence type="predicted"/>
<dbReference type="PROSITE" id="PS51273">
    <property type="entry name" value="GATASE_TYPE_1"/>
    <property type="match status" value="1"/>
</dbReference>
<dbReference type="Pfam" id="PF00425">
    <property type="entry name" value="Chorismate_bind"/>
    <property type="match status" value="1"/>
</dbReference>
<dbReference type="PRINTS" id="PR00097">
    <property type="entry name" value="ANTSNTHASEII"/>
</dbReference>
<dbReference type="PRINTS" id="PR00096">
    <property type="entry name" value="GATASE"/>
</dbReference>
<evidence type="ECO:0000313" key="8">
    <source>
        <dbReference type="Proteomes" id="UP000659223"/>
    </source>
</evidence>
<keyword evidence="2" id="KW-0315">Glutamine amidotransferase</keyword>
<dbReference type="EMBL" id="BMUT01000010">
    <property type="protein sequence ID" value="GGX95965.1"/>
    <property type="molecule type" value="Genomic_DNA"/>
</dbReference>
<keyword evidence="8" id="KW-1185">Reference proteome</keyword>
<dbReference type="EC" id="4.1.3.27" evidence="1"/>
<accession>A0ABQ2YVG1</accession>
<feature type="domain" description="Glutamine amidotransferase" evidence="5">
    <location>
        <begin position="472"/>
        <end position="655"/>
    </location>
</feature>
<evidence type="ECO:0000259" key="5">
    <source>
        <dbReference type="Pfam" id="PF00117"/>
    </source>
</evidence>
<gene>
    <name evidence="7" type="ORF">GCM10010324_47650</name>
</gene>
<evidence type="ECO:0000256" key="4">
    <source>
        <dbReference type="ARBA" id="ARBA00047683"/>
    </source>
</evidence>
<comment type="caution">
    <text evidence="7">The sequence shown here is derived from an EMBL/GenBank/DDBJ whole genome shotgun (WGS) entry which is preliminary data.</text>
</comment>
<keyword evidence="3" id="KW-0456">Lyase</keyword>
<dbReference type="CDD" id="cd01743">
    <property type="entry name" value="GATase1_Anthranilate_Synthase"/>
    <property type="match status" value="1"/>
</dbReference>
<organism evidence="7 8">
    <name type="scientific">Streptomyces hiroshimensis</name>
    <dbReference type="NCBI Taxonomy" id="66424"/>
    <lineage>
        <taxon>Bacteria</taxon>
        <taxon>Bacillati</taxon>
        <taxon>Actinomycetota</taxon>
        <taxon>Actinomycetes</taxon>
        <taxon>Kitasatosporales</taxon>
        <taxon>Streptomycetaceae</taxon>
        <taxon>Streptomyces</taxon>
    </lineage>
</organism>
<reference evidence="8" key="1">
    <citation type="journal article" date="2019" name="Int. J. Syst. Evol. Microbiol.">
        <title>The Global Catalogue of Microorganisms (GCM) 10K type strain sequencing project: providing services to taxonomists for standard genome sequencing and annotation.</title>
        <authorList>
            <consortium name="The Broad Institute Genomics Platform"/>
            <consortium name="The Broad Institute Genome Sequencing Center for Infectious Disease"/>
            <person name="Wu L."/>
            <person name="Ma J."/>
        </authorList>
    </citation>
    <scope>NUCLEOTIDE SEQUENCE [LARGE SCALE GENOMIC DNA]</scope>
    <source>
        <strain evidence="8">JCM 4586</strain>
    </source>
</reference>